<name>S9QRP3_9RHOB</name>
<reference evidence="2" key="1">
    <citation type="journal article" date="2014" name="Stand. Genomic Sci.">
        <title>Genome sequence of the exopolysaccharide-producing Salipiger mucosus type strain (DSM 16094(T)), a moderately halophilic member of the Roseobacter clade.</title>
        <authorList>
            <person name="Riedel T."/>
            <person name="Spring S."/>
            <person name="Fiebig A."/>
            <person name="Petersen J."/>
            <person name="Kyrpides N.C."/>
            <person name="Goker M."/>
            <person name="Klenk H.P."/>
        </authorList>
    </citation>
    <scope>NUCLEOTIDE SEQUENCE [LARGE SCALE GENOMIC DNA]</scope>
    <source>
        <strain evidence="2">DSM 16094</strain>
    </source>
</reference>
<keyword evidence="2" id="KW-1185">Reference proteome</keyword>
<dbReference type="EMBL" id="APVH01000013">
    <property type="protein sequence ID" value="EPX84056.1"/>
    <property type="molecule type" value="Genomic_DNA"/>
</dbReference>
<gene>
    <name evidence="1" type="ORF">Salmuc_01831</name>
</gene>
<dbReference type="HOGENOM" id="CLU_2169287_0_0_5"/>
<dbReference type="AlphaFoldDB" id="S9QRP3"/>
<evidence type="ECO:0000313" key="1">
    <source>
        <dbReference type="EMBL" id="EPX84056.1"/>
    </source>
</evidence>
<dbReference type="Proteomes" id="UP000015347">
    <property type="component" value="Unassembled WGS sequence"/>
</dbReference>
<accession>S9QRP3</accession>
<organism evidence="1 2">
    <name type="scientific">Salipiger mucosus DSM 16094</name>
    <dbReference type="NCBI Taxonomy" id="1123237"/>
    <lineage>
        <taxon>Bacteria</taxon>
        <taxon>Pseudomonadati</taxon>
        <taxon>Pseudomonadota</taxon>
        <taxon>Alphaproteobacteria</taxon>
        <taxon>Rhodobacterales</taxon>
        <taxon>Roseobacteraceae</taxon>
        <taxon>Salipiger</taxon>
    </lineage>
</organism>
<sequence length="110" mass="12852">MLLLKEVWRNIQEVVQKSLSILAWIEEVDVLDPPVRQLYEAFAFLENDRAGIPLFLRENPERGLTVLPRQFWPSGQGIDEEFLQVRVTTFFGEHLRAATTYFDNFPGHAY</sequence>
<protein>
    <submittedName>
        <fullName evidence="1">Uncharacterized protein</fullName>
    </submittedName>
</protein>
<evidence type="ECO:0000313" key="2">
    <source>
        <dbReference type="Proteomes" id="UP000015347"/>
    </source>
</evidence>
<proteinExistence type="predicted"/>
<dbReference type="STRING" id="1123237.Salmuc_01831"/>
<comment type="caution">
    <text evidence="1">The sequence shown here is derived from an EMBL/GenBank/DDBJ whole genome shotgun (WGS) entry which is preliminary data.</text>
</comment>